<keyword evidence="2" id="KW-1185">Reference proteome</keyword>
<protein>
    <submittedName>
        <fullName evidence="1">Adenylate kinase family enzyme</fullName>
    </submittedName>
</protein>
<evidence type="ECO:0000313" key="1">
    <source>
        <dbReference type="EMBL" id="MDR6713505.1"/>
    </source>
</evidence>
<accession>A0ACC6K4V1</accession>
<comment type="caution">
    <text evidence="1">The sequence shown here is derived from an EMBL/GenBank/DDBJ whole genome shotgun (WGS) entry which is preliminary data.</text>
</comment>
<proteinExistence type="predicted"/>
<dbReference type="Proteomes" id="UP001259587">
    <property type="component" value="Unassembled WGS sequence"/>
</dbReference>
<keyword evidence="1" id="KW-0808">Transferase</keyword>
<name>A0ACC6K4V1_9PSED</name>
<gene>
    <name evidence="1" type="ORF">J2W83_003113</name>
</gene>
<organism evidence="1 2">
    <name type="scientific">Pseudomonas hunanensis</name>
    <dbReference type="NCBI Taxonomy" id="1247546"/>
    <lineage>
        <taxon>Bacteria</taxon>
        <taxon>Pseudomonadati</taxon>
        <taxon>Pseudomonadota</taxon>
        <taxon>Gammaproteobacteria</taxon>
        <taxon>Pseudomonadales</taxon>
        <taxon>Pseudomonadaceae</taxon>
        <taxon>Pseudomonas</taxon>
    </lineage>
</organism>
<keyword evidence="1" id="KW-0418">Kinase</keyword>
<sequence length="86" mass="9155">MTTQSLRSCVVHGPSGCGKTTNAQLIAKALGLSQIQDNWDAGAPVPQLNTLVLTNADNPAWYLNDGIQVMTFDQAMQLAGQLEAQL</sequence>
<reference evidence="1" key="1">
    <citation type="submission" date="2023-07" db="EMBL/GenBank/DDBJ databases">
        <title>Sorghum-associated microbial communities from plants grown in Nebraska, USA.</title>
        <authorList>
            <person name="Schachtman D."/>
        </authorList>
    </citation>
    <scope>NUCLEOTIDE SEQUENCE</scope>
    <source>
        <strain evidence="1">BE56</strain>
    </source>
</reference>
<evidence type="ECO:0000313" key="2">
    <source>
        <dbReference type="Proteomes" id="UP001259587"/>
    </source>
</evidence>
<dbReference type="EMBL" id="JAVDTH010000017">
    <property type="protein sequence ID" value="MDR6713505.1"/>
    <property type="molecule type" value="Genomic_DNA"/>
</dbReference>